<evidence type="ECO:0000313" key="8">
    <source>
        <dbReference type="Proteomes" id="UP000230750"/>
    </source>
</evidence>
<dbReference type="PROSITE" id="PS00022">
    <property type="entry name" value="EGF_1"/>
    <property type="match status" value="5"/>
</dbReference>
<keyword evidence="4 5" id="KW-1015">Disulfide bond</keyword>
<feature type="disulfide bond" evidence="5">
    <location>
        <begin position="320"/>
        <end position="329"/>
    </location>
</feature>
<dbReference type="Proteomes" id="UP000230750">
    <property type="component" value="Unassembled WGS sequence"/>
</dbReference>
<evidence type="ECO:0000256" key="5">
    <source>
        <dbReference type="PROSITE-ProRule" id="PRU00076"/>
    </source>
</evidence>
<evidence type="ECO:0000259" key="6">
    <source>
        <dbReference type="PROSITE" id="PS50026"/>
    </source>
</evidence>
<dbReference type="FunFam" id="2.170.300.10:FF:000041">
    <property type="entry name" value="Tyrosine protein kinase receptor tie-1, putative"/>
    <property type="match status" value="1"/>
</dbReference>
<organism evidence="7 8">
    <name type="scientific">Stichopus japonicus</name>
    <name type="common">Sea cucumber</name>
    <dbReference type="NCBI Taxonomy" id="307972"/>
    <lineage>
        <taxon>Eukaryota</taxon>
        <taxon>Metazoa</taxon>
        <taxon>Echinodermata</taxon>
        <taxon>Eleutherozoa</taxon>
        <taxon>Echinozoa</taxon>
        <taxon>Holothuroidea</taxon>
        <taxon>Aspidochirotacea</taxon>
        <taxon>Aspidochirotida</taxon>
        <taxon>Stichopodidae</taxon>
        <taxon>Apostichopus</taxon>
    </lineage>
</organism>
<dbReference type="PANTHER" id="PTHR24035:SF109">
    <property type="entry name" value="PROTEIN DRAPER"/>
    <property type="match status" value="1"/>
</dbReference>
<dbReference type="InterPro" id="IPR013032">
    <property type="entry name" value="EGF-like_CS"/>
</dbReference>
<dbReference type="PANTHER" id="PTHR24035">
    <property type="entry name" value="MULTIPLE EPIDERMAL GROWTH FACTOR-LIKE DOMAINS PROTEIN"/>
    <property type="match status" value="1"/>
</dbReference>
<feature type="domain" description="EGF-like" evidence="6">
    <location>
        <begin position="252"/>
        <end position="287"/>
    </location>
</feature>
<reference evidence="7 8" key="1">
    <citation type="journal article" date="2017" name="PLoS Biol.">
        <title>The sea cucumber genome provides insights into morphological evolution and visceral regeneration.</title>
        <authorList>
            <person name="Zhang X."/>
            <person name="Sun L."/>
            <person name="Yuan J."/>
            <person name="Sun Y."/>
            <person name="Gao Y."/>
            <person name="Zhang L."/>
            <person name="Li S."/>
            <person name="Dai H."/>
            <person name="Hamel J.F."/>
            <person name="Liu C."/>
            <person name="Yu Y."/>
            <person name="Liu S."/>
            <person name="Lin W."/>
            <person name="Guo K."/>
            <person name="Jin S."/>
            <person name="Xu P."/>
            <person name="Storey K.B."/>
            <person name="Huan P."/>
            <person name="Zhang T."/>
            <person name="Zhou Y."/>
            <person name="Zhang J."/>
            <person name="Lin C."/>
            <person name="Li X."/>
            <person name="Xing L."/>
            <person name="Huo D."/>
            <person name="Sun M."/>
            <person name="Wang L."/>
            <person name="Mercier A."/>
            <person name="Li F."/>
            <person name="Yang H."/>
            <person name="Xiang J."/>
        </authorList>
    </citation>
    <scope>NUCLEOTIDE SEQUENCE [LARGE SCALE GENOMIC DNA]</scope>
    <source>
        <strain evidence="7">Shaxun</strain>
        <tissue evidence="7">Muscle</tissue>
    </source>
</reference>
<dbReference type="OrthoDB" id="409374at2759"/>
<dbReference type="Gene3D" id="2.170.300.10">
    <property type="entry name" value="Tie2 ligand-binding domain superfamily"/>
    <property type="match status" value="2"/>
</dbReference>
<dbReference type="SMART" id="SM00181">
    <property type="entry name" value="EGF"/>
    <property type="match status" value="6"/>
</dbReference>
<evidence type="ECO:0000256" key="4">
    <source>
        <dbReference type="ARBA" id="ARBA00023157"/>
    </source>
</evidence>
<feature type="domain" description="EGF-like" evidence="6">
    <location>
        <begin position="295"/>
        <end position="330"/>
    </location>
</feature>
<proteinExistence type="predicted"/>
<keyword evidence="1 5" id="KW-0245">EGF-like domain</keyword>
<evidence type="ECO:0000256" key="1">
    <source>
        <dbReference type="ARBA" id="ARBA00022536"/>
    </source>
</evidence>
<dbReference type="Pfam" id="PF12661">
    <property type="entry name" value="hEGF"/>
    <property type="match status" value="3"/>
</dbReference>
<comment type="caution">
    <text evidence="7">The sequence shown here is derived from an EMBL/GenBank/DDBJ whole genome shotgun (WGS) entry which is preliminary data.</text>
</comment>
<accession>A0A2G8LGC1</accession>
<sequence length="385" mass="40972">MGKTAVSLALAREEQDVTMSTVRVTVQWGHTVGTVPCHAQKDSTEKIADTPASVRTMADVMPKQVPAVVQEDGKVLIVKNCAAMAHMALTALRTVSAKTMQHATQSTVSTAQIIDRDCSTWSQLSCYSVLHDHLIVFTLGELLHCDCTCSPGWQGKVCNRPCPEGRYGQDCRDVCDCVNGICLNVDGTCQCEFGYHGDSCNMSCPQGLYGPGCAYGCNCQNGGECDRVTGGCVCSRGYTGANCTVLCGDNFFGQNCSESCNCQNGASCDRIDGSCTCSDGWSGTHCDLECKRGFYGRNCSRHCQCENQGLCHHIHGTCTCKPGWQGPSCAVSCVNGTYGQNCARDCACSNGGICHPVTGVCDCPPGFHGDSCEDVCSGELTWKSE</sequence>
<dbReference type="FunFam" id="2.170.300.10:FF:000002">
    <property type="entry name" value="Multiple epidermal growth factor-like domains 10"/>
    <property type="match status" value="1"/>
</dbReference>
<feature type="disulfide bond" evidence="5">
    <location>
        <begin position="277"/>
        <end position="286"/>
    </location>
</feature>
<dbReference type="PRINTS" id="PR00011">
    <property type="entry name" value="EGFLAMININ"/>
</dbReference>
<evidence type="ECO:0000256" key="2">
    <source>
        <dbReference type="ARBA" id="ARBA00022729"/>
    </source>
</evidence>
<feature type="disulfide bond" evidence="5">
    <location>
        <begin position="363"/>
        <end position="372"/>
    </location>
</feature>
<dbReference type="InterPro" id="IPR002049">
    <property type="entry name" value="LE_dom"/>
</dbReference>
<feature type="domain" description="EGF-like" evidence="6">
    <location>
        <begin position="343"/>
        <end position="373"/>
    </location>
</feature>
<dbReference type="AlphaFoldDB" id="A0A2G8LGC1"/>
<dbReference type="STRING" id="307972.A0A2G8LGC1"/>
<gene>
    <name evidence="7" type="ORF">BSL78_03806</name>
</gene>
<evidence type="ECO:0000313" key="7">
    <source>
        <dbReference type="EMBL" id="PIK59296.1"/>
    </source>
</evidence>
<dbReference type="SMART" id="SM00180">
    <property type="entry name" value="EGF_Lam"/>
    <property type="match status" value="5"/>
</dbReference>
<dbReference type="InterPro" id="IPR052108">
    <property type="entry name" value="MEGF/SIB"/>
</dbReference>
<dbReference type="PROSITE" id="PS50026">
    <property type="entry name" value="EGF_3"/>
    <property type="match status" value="3"/>
</dbReference>
<keyword evidence="3" id="KW-0677">Repeat</keyword>
<dbReference type="Pfam" id="PF00053">
    <property type="entry name" value="EGF_laminin"/>
    <property type="match status" value="1"/>
</dbReference>
<dbReference type="EMBL" id="MRZV01000087">
    <property type="protein sequence ID" value="PIK59296.1"/>
    <property type="molecule type" value="Genomic_DNA"/>
</dbReference>
<keyword evidence="2" id="KW-0732">Signal</keyword>
<protein>
    <submittedName>
        <fullName evidence="7">Putative multiple epidermal growth factor-like domains protein 6-like</fullName>
    </submittedName>
</protein>
<name>A0A2G8LGC1_STIJA</name>
<evidence type="ECO:0000256" key="3">
    <source>
        <dbReference type="ARBA" id="ARBA00022737"/>
    </source>
</evidence>
<comment type="caution">
    <text evidence="5">Lacks conserved residue(s) required for the propagation of feature annotation.</text>
</comment>
<keyword evidence="8" id="KW-1185">Reference proteome</keyword>
<dbReference type="InterPro" id="IPR000742">
    <property type="entry name" value="EGF"/>
</dbReference>